<evidence type="ECO:0000313" key="3">
    <source>
        <dbReference type="Proteomes" id="UP000315995"/>
    </source>
</evidence>
<feature type="compositionally biased region" description="Low complexity" evidence="1">
    <location>
        <begin position="337"/>
        <end position="358"/>
    </location>
</feature>
<dbReference type="Pfam" id="PF05935">
    <property type="entry name" value="Arylsulfotrans"/>
    <property type="match status" value="1"/>
</dbReference>
<feature type="compositionally biased region" description="Acidic residues" evidence="1">
    <location>
        <begin position="370"/>
        <end position="390"/>
    </location>
</feature>
<evidence type="ECO:0000313" key="2">
    <source>
        <dbReference type="EMBL" id="QDG50529.1"/>
    </source>
</evidence>
<dbReference type="Proteomes" id="UP000315995">
    <property type="component" value="Chromosome"/>
</dbReference>
<accession>A0A5B8Y1I2</accession>
<organism evidence="2 3">
    <name type="scientific">Persicimonas caeni</name>
    <dbReference type="NCBI Taxonomy" id="2292766"/>
    <lineage>
        <taxon>Bacteria</taxon>
        <taxon>Deltaproteobacteria</taxon>
        <taxon>Bradymonadales</taxon>
        <taxon>Bradymonadaceae</taxon>
        <taxon>Persicimonas</taxon>
    </lineage>
</organism>
<dbReference type="SUPFAM" id="SSF52058">
    <property type="entry name" value="L domain-like"/>
    <property type="match status" value="2"/>
</dbReference>
<dbReference type="AlphaFoldDB" id="A0A4Y6PQY6"/>
<dbReference type="SUPFAM" id="SSF50998">
    <property type="entry name" value="Quinoprotein alcohol dehydrogenase-like"/>
    <property type="match status" value="1"/>
</dbReference>
<dbReference type="OrthoDB" id="264813at2"/>
<dbReference type="PANTHER" id="PTHR35340:SF5">
    <property type="entry name" value="ASST-DOMAIN-CONTAINING PROTEIN"/>
    <property type="match status" value="1"/>
</dbReference>
<sequence>MALAILFAWGLSACGEAETGPVPADRQPGAQEATEGADGCQVFADTVNIRSAADLAQFEGLSCFEVERHLFVQDTTDITDLSALSGLRSTGGFIGIADNEALESVSLPNLEETGEGLVVEGNMALESIEFAGLRHVNGYLHVFNNQALTSASFPWLLGVGDDVIFAGNDALASLDLPRLTCVMGRFIFEHSDGLECLCLPNLVFVNGDFLVYFNGSLRSISAPVLTTVWGDVNIRRNPQLEHVDLSCLDQVAGDFMMVHNRMLAQCEVDSLVGDINTIGGDTVTGDNAQTCPDEPTTAEDVGCASCATSICVEDAPDGDLPGDDDDLPGDDDDDVGVPDAGTPDAGTPDAGTPDTGSPDDGGGVPVPPDTGDDDDGTGDDDDDDDDDDDSSGSVAIQSIGLEGNPNSTISSYLNLQTAQPTFVSVTATSGGHTFELNFDEQTQTDHRLGLIGFRADRTYQLDVRAYTPGGAETTRQLTFESGPLPDNFAPLDVTVSRPGRTDSGIILFNLNRWNPGIDGSWSYIVGIDMDGEVVWYHKPRYRAQDVELLENGNIAFNSNISTIFEMNLMGEVVNEWSAEQLGVDYLHHEVHELPNGNLVTLASENRSISGYGEDGNTTWEVIGDIIVEFTRQGQVVRKFSTFDFLDPYRWGVGGFFGTYWNSRYRDEASSTRDWTHGNAVHYVESDDSFLFSARHQDWVMKIDRQTGELIWRLGAEGDFALTNGEWFYHQHDPMITSDGTLMLYDNGNLRPGLQAGEFYSRAVEYSLDETGADAGSNSQGTATQVWEYTENNSFYSAFVSGVDEMPNGNVLIADGARTIDQTLGATDPDNQLFTRIVEVTDDPNPEKVFEVMIRDDSGQYGYTMYRATHYDVLGVAPSF</sequence>
<dbReference type="InterPro" id="IPR053143">
    <property type="entry name" value="Arylsulfate_ST"/>
</dbReference>
<reference evidence="2 3" key="1">
    <citation type="submission" date="2019-06" db="EMBL/GenBank/DDBJ databases">
        <title>Persicimonas caeni gen. nov., sp. nov., a predatory bacterium isolated from solar saltern.</title>
        <authorList>
            <person name="Wang S."/>
        </authorList>
    </citation>
    <scope>NUCLEOTIDE SEQUENCE [LARGE SCALE GENOMIC DNA]</scope>
    <source>
        <strain evidence="2 3">YN101</strain>
    </source>
</reference>
<gene>
    <name evidence="2" type="ORF">FIV42_07220</name>
</gene>
<dbReference type="InterPro" id="IPR036941">
    <property type="entry name" value="Rcpt_L-dom_sf"/>
</dbReference>
<dbReference type="EMBL" id="CP041186">
    <property type="protein sequence ID" value="QDG50529.1"/>
    <property type="molecule type" value="Genomic_DNA"/>
</dbReference>
<accession>A0A4Y6PQY6</accession>
<evidence type="ECO:0000256" key="1">
    <source>
        <dbReference type="SAM" id="MobiDB-lite"/>
    </source>
</evidence>
<name>A0A4Y6PQY6_PERCE</name>
<protein>
    <submittedName>
        <fullName evidence="2">Uncharacterized protein</fullName>
    </submittedName>
</protein>
<dbReference type="GO" id="GO:0004062">
    <property type="term" value="F:aryl sulfotransferase activity"/>
    <property type="evidence" value="ECO:0007669"/>
    <property type="project" value="InterPro"/>
</dbReference>
<dbReference type="Gene3D" id="3.80.20.20">
    <property type="entry name" value="Receptor L-domain"/>
    <property type="match status" value="2"/>
</dbReference>
<dbReference type="RefSeq" id="WP_141197021.1">
    <property type="nucleotide sequence ID" value="NZ_CP041186.1"/>
</dbReference>
<keyword evidence="3" id="KW-1185">Reference proteome</keyword>
<proteinExistence type="predicted"/>
<feature type="compositionally biased region" description="Acidic residues" evidence="1">
    <location>
        <begin position="314"/>
        <end position="336"/>
    </location>
</feature>
<dbReference type="InterPro" id="IPR010262">
    <property type="entry name" value="Arylsulfotransferase_bact"/>
</dbReference>
<dbReference type="InterPro" id="IPR011047">
    <property type="entry name" value="Quinoprotein_ADH-like_sf"/>
</dbReference>
<feature type="region of interest" description="Disordered" evidence="1">
    <location>
        <begin position="313"/>
        <end position="405"/>
    </location>
</feature>
<dbReference type="PANTHER" id="PTHR35340">
    <property type="entry name" value="PQQ ENZYME REPEAT PROTEIN-RELATED"/>
    <property type="match status" value="1"/>
</dbReference>